<evidence type="ECO:0000313" key="7">
    <source>
        <dbReference type="Proteomes" id="UP000002009"/>
    </source>
</evidence>
<dbReference type="InParanoid" id="C1E267"/>
<proteinExistence type="predicted"/>
<dbReference type="GO" id="GO:0048471">
    <property type="term" value="C:perinuclear region of cytoplasm"/>
    <property type="evidence" value="ECO:0007669"/>
    <property type="project" value="TreeGrafter"/>
</dbReference>
<evidence type="ECO:0000256" key="5">
    <source>
        <dbReference type="SAM" id="MobiDB-lite"/>
    </source>
</evidence>
<dbReference type="InterPro" id="IPR032675">
    <property type="entry name" value="LRR_dom_sf"/>
</dbReference>
<feature type="compositionally biased region" description="Basic and acidic residues" evidence="5">
    <location>
        <begin position="461"/>
        <end position="472"/>
    </location>
</feature>
<evidence type="ECO:0000256" key="3">
    <source>
        <dbReference type="ARBA" id="ARBA00022614"/>
    </source>
</evidence>
<gene>
    <name evidence="6" type="ORF">MICPUN_99590</name>
</gene>
<dbReference type="KEGG" id="mis:MICPUN_99590"/>
<evidence type="ECO:0000256" key="4">
    <source>
        <dbReference type="ARBA" id="ARBA00022737"/>
    </source>
</evidence>
<dbReference type="SUPFAM" id="SSF52047">
    <property type="entry name" value="RNI-like"/>
    <property type="match status" value="1"/>
</dbReference>
<sequence>MAWGKTVGVASWVDRLKADDQTLTSVTVFRGRLFGPAEAAEVCDALRSNTALREFYASGHAMDVDTAGKFSDMLAVNETIESICIGDASFGDDGVAALARGIASSASLRAVDLENKGMGDEGARALGAALAKSKVIELNVSRNVALTDAGLAAVCLGAAAGRTVTSLRVAGLSVGPKSAAAVSKLLASSGGSLRRMDATDAQMDPDGIVALGVALRDDGGEGSGSLDELVLDGTQLGDDGATALAGGARGREGDEGGGMGVLSISMQVCGIGEAGVSAIASTPRASREVLVKTLNLRGNEAGDVGANALAAAIAGEGPAGGESAFSALETLDVGANRLGAAGAVELIRHSGPVENLSLFGNEAVGDNGAVAMVDEVRTGAGGRRLRVLDIGGCGIGEEGMTTLCDALIDHPTEVFPVLETLVVGGNPGAVGDAWEAALEKLRQARPTLDVAWRAADAGDSQEQHQQKNKLLEQYKQQQELPPPSTP</sequence>
<dbReference type="PANTHER" id="PTHR24113">
    <property type="entry name" value="RAN GTPASE-ACTIVATING PROTEIN 1"/>
    <property type="match status" value="1"/>
</dbReference>
<dbReference type="Proteomes" id="UP000002009">
    <property type="component" value="Chromosome 3"/>
</dbReference>
<dbReference type="OMA" id="YASGHAM"/>
<evidence type="ECO:0000313" key="6">
    <source>
        <dbReference type="EMBL" id="ACO61864.1"/>
    </source>
</evidence>
<dbReference type="GO" id="GO:0005634">
    <property type="term" value="C:nucleus"/>
    <property type="evidence" value="ECO:0007669"/>
    <property type="project" value="TreeGrafter"/>
</dbReference>
<dbReference type="GeneID" id="8242220"/>
<dbReference type="Gene3D" id="3.80.10.10">
    <property type="entry name" value="Ribonuclease Inhibitor"/>
    <property type="match status" value="4"/>
</dbReference>
<dbReference type="InterPro" id="IPR027038">
    <property type="entry name" value="RanGap"/>
</dbReference>
<feature type="region of interest" description="Disordered" evidence="5">
    <location>
        <begin position="453"/>
        <end position="486"/>
    </location>
</feature>
<dbReference type="EMBL" id="CP001324">
    <property type="protein sequence ID" value="ACO61864.1"/>
    <property type="molecule type" value="Genomic_DNA"/>
</dbReference>
<dbReference type="InterPro" id="IPR001611">
    <property type="entry name" value="Leu-rich_rpt"/>
</dbReference>
<keyword evidence="2" id="KW-0343">GTPase activation</keyword>
<dbReference type="GO" id="GO:0006913">
    <property type="term" value="P:nucleocytoplasmic transport"/>
    <property type="evidence" value="ECO:0007669"/>
    <property type="project" value="TreeGrafter"/>
</dbReference>
<accession>C1E267</accession>
<organism evidence="6 7">
    <name type="scientific">Micromonas commoda (strain RCC299 / NOUM17 / CCMP2709)</name>
    <name type="common">Picoplanktonic green alga</name>
    <dbReference type="NCBI Taxonomy" id="296587"/>
    <lineage>
        <taxon>Eukaryota</taxon>
        <taxon>Viridiplantae</taxon>
        <taxon>Chlorophyta</taxon>
        <taxon>Mamiellophyceae</taxon>
        <taxon>Mamiellales</taxon>
        <taxon>Mamiellaceae</taxon>
        <taxon>Micromonas</taxon>
    </lineage>
</organism>
<keyword evidence="7" id="KW-1185">Reference proteome</keyword>
<dbReference type="RefSeq" id="XP_002500606.1">
    <property type="nucleotide sequence ID" value="XM_002500560.1"/>
</dbReference>
<name>C1E267_MICCC</name>
<evidence type="ECO:0000256" key="1">
    <source>
        <dbReference type="ARBA" id="ARBA00004430"/>
    </source>
</evidence>
<dbReference type="GO" id="GO:0005930">
    <property type="term" value="C:axoneme"/>
    <property type="evidence" value="ECO:0007669"/>
    <property type="project" value="UniProtKB-SubCell"/>
</dbReference>
<dbReference type="GO" id="GO:0005829">
    <property type="term" value="C:cytosol"/>
    <property type="evidence" value="ECO:0007669"/>
    <property type="project" value="TreeGrafter"/>
</dbReference>
<dbReference type="eggNOG" id="KOG4308">
    <property type="taxonomic scope" value="Eukaryota"/>
</dbReference>
<dbReference type="PANTHER" id="PTHR24113:SF12">
    <property type="entry name" value="RAN GTPASE-ACTIVATING PROTEIN 1"/>
    <property type="match status" value="1"/>
</dbReference>
<dbReference type="GO" id="GO:0005096">
    <property type="term" value="F:GTPase activator activity"/>
    <property type="evidence" value="ECO:0007669"/>
    <property type="project" value="UniProtKB-KW"/>
</dbReference>
<evidence type="ECO:0000256" key="2">
    <source>
        <dbReference type="ARBA" id="ARBA00022468"/>
    </source>
</evidence>
<dbReference type="Pfam" id="PF13516">
    <property type="entry name" value="LRR_6"/>
    <property type="match status" value="4"/>
</dbReference>
<dbReference type="SMART" id="SM00368">
    <property type="entry name" value="LRR_RI"/>
    <property type="match status" value="7"/>
</dbReference>
<keyword evidence="4" id="KW-0677">Repeat</keyword>
<reference evidence="6 7" key="1">
    <citation type="journal article" date="2009" name="Science">
        <title>Green evolution and dynamic adaptations revealed by genomes of the marine picoeukaryotes Micromonas.</title>
        <authorList>
            <person name="Worden A.Z."/>
            <person name="Lee J.H."/>
            <person name="Mock T."/>
            <person name="Rouze P."/>
            <person name="Simmons M.P."/>
            <person name="Aerts A.L."/>
            <person name="Allen A.E."/>
            <person name="Cuvelier M.L."/>
            <person name="Derelle E."/>
            <person name="Everett M.V."/>
            <person name="Foulon E."/>
            <person name="Grimwood J."/>
            <person name="Gundlach H."/>
            <person name="Henrissat B."/>
            <person name="Napoli C."/>
            <person name="McDonald S.M."/>
            <person name="Parker M.S."/>
            <person name="Rombauts S."/>
            <person name="Salamov A."/>
            <person name="Von Dassow P."/>
            <person name="Badger J.H."/>
            <person name="Coutinho P.M."/>
            <person name="Demir E."/>
            <person name="Dubchak I."/>
            <person name="Gentemann C."/>
            <person name="Eikrem W."/>
            <person name="Gready J.E."/>
            <person name="John U."/>
            <person name="Lanier W."/>
            <person name="Lindquist E.A."/>
            <person name="Lucas S."/>
            <person name="Mayer K.F."/>
            <person name="Moreau H."/>
            <person name="Not F."/>
            <person name="Otillar R."/>
            <person name="Panaud O."/>
            <person name="Pangilinan J."/>
            <person name="Paulsen I."/>
            <person name="Piegu B."/>
            <person name="Poliakov A."/>
            <person name="Robbens S."/>
            <person name="Schmutz J."/>
            <person name="Toulza E."/>
            <person name="Wyss T."/>
            <person name="Zelensky A."/>
            <person name="Zhou K."/>
            <person name="Armbrust E.V."/>
            <person name="Bhattacharya D."/>
            <person name="Goodenough U.W."/>
            <person name="Van de Peer Y."/>
            <person name="Grigoriev I.V."/>
        </authorList>
    </citation>
    <scope>NUCLEOTIDE SEQUENCE [LARGE SCALE GENOMIC DNA]</scope>
    <source>
        <strain evidence="7">RCC299 / NOUM17</strain>
    </source>
</reference>
<dbReference type="OrthoDB" id="547042at2759"/>
<dbReference type="GO" id="GO:0031267">
    <property type="term" value="F:small GTPase binding"/>
    <property type="evidence" value="ECO:0007669"/>
    <property type="project" value="TreeGrafter"/>
</dbReference>
<keyword evidence="3" id="KW-0433">Leucine-rich repeat</keyword>
<dbReference type="AlphaFoldDB" id="C1E267"/>
<comment type="subcellular location">
    <subcellularLocation>
        <location evidence="1">Cytoplasm</location>
        <location evidence="1">Cytoskeleton</location>
        <location evidence="1">Cilium axoneme</location>
    </subcellularLocation>
</comment>
<protein>
    <submittedName>
        <fullName evidence="6">Uncharacterized protein</fullName>
    </submittedName>
</protein>